<evidence type="ECO:0000256" key="1">
    <source>
        <dbReference type="ARBA" id="ARBA00022598"/>
    </source>
</evidence>
<comment type="similarity">
    <text evidence="7">Belongs to the class-I aminoacyl-tRNA synthetase family. GluQ subfamily.</text>
</comment>
<dbReference type="EC" id="6.1.1.-" evidence="7"/>
<keyword evidence="3 7" id="KW-0547">Nucleotide-binding</keyword>
<evidence type="ECO:0000313" key="11">
    <source>
        <dbReference type="Proteomes" id="UP000654004"/>
    </source>
</evidence>
<feature type="short sequence motif" description="'HIGH' region" evidence="7">
    <location>
        <begin position="31"/>
        <end position="41"/>
    </location>
</feature>
<keyword evidence="1 7" id="KW-0436">Ligase</keyword>
<dbReference type="InterPro" id="IPR020058">
    <property type="entry name" value="Glu/Gln-tRNA-synth_Ib_cat-dom"/>
</dbReference>
<dbReference type="HAMAP" id="MF_01428">
    <property type="entry name" value="Glu_Q_tRNA_synth"/>
    <property type="match status" value="1"/>
</dbReference>
<keyword evidence="11" id="KW-1185">Reference proteome</keyword>
<dbReference type="InterPro" id="IPR014729">
    <property type="entry name" value="Rossmann-like_a/b/a_fold"/>
</dbReference>
<comment type="cofactor">
    <cofactor evidence="7">
        <name>Zn(2+)</name>
        <dbReference type="ChEBI" id="CHEBI:29105"/>
    </cofactor>
    <text evidence="7">Binds 1 zinc ion per subunit.</text>
</comment>
<evidence type="ECO:0000256" key="5">
    <source>
        <dbReference type="ARBA" id="ARBA00022840"/>
    </source>
</evidence>
<dbReference type="NCBIfam" id="TIGR03838">
    <property type="entry name" value="queuosine_YadB"/>
    <property type="match status" value="1"/>
</dbReference>
<feature type="binding site" evidence="7">
    <location>
        <position position="134"/>
    </location>
    <ligand>
        <name>Zn(2+)</name>
        <dbReference type="ChEBI" id="CHEBI:29105"/>
    </ligand>
</feature>
<dbReference type="Proteomes" id="UP000654004">
    <property type="component" value="Unassembled WGS sequence"/>
</dbReference>
<keyword evidence="5 7" id="KW-0067">ATP-binding</keyword>
<comment type="function">
    <text evidence="7">Catalyzes the tRNA-independent activation of glutamate in presence of ATP and the subsequent transfer of glutamate onto a tRNA(Asp). Glutamate is transferred on the 2-amino-5-(4,5-dihydroxy-2-cyclopenten-1-yl) moiety of the queuosine in the wobble position of the QUC anticodon.</text>
</comment>
<keyword evidence="4 7" id="KW-0862">Zinc</keyword>
<keyword evidence="8" id="KW-0648">Protein biosynthesis</keyword>
<feature type="short sequence motif" description="'KMSKS' region" evidence="7">
    <location>
        <begin position="247"/>
        <end position="251"/>
    </location>
</feature>
<feature type="binding site" evidence="7">
    <location>
        <position position="250"/>
    </location>
    <ligand>
        <name>ATP</name>
        <dbReference type="ChEBI" id="CHEBI:30616"/>
    </ligand>
</feature>
<accession>A0ABQ2QES2</accession>
<feature type="binding site" evidence="7">
    <location>
        <position position="122"/>
    </location>
    <ligand>
        <name>Zn(2+)</name>
        <dbReference type="ChEBI" id="CHEBI:29105"/>
    </ligand>
</feature>
<dbReference type="InterPro" id="IPR049940">
    <property type="entry name" value="GluQ/Sye"/>
</dbReference>
<feature type="binding site" evidence="7">
    <location>
        <begin position="28"/>
        <end position="32"/>
    </location>
    <ligand>
        <name>L-glutamate</name>
        <dbReference type="ChEBI" id="CHEBI:29985"/>
    </ligand>
</feature>
<feature type="binding site" evidence="7">
    <location>
        <position position="120"/>
    </location>
    <ligand>
        <name>Zn(2+)</name>
        <dbReference type="ChEBI" id="CHEBI:29105"/>
    </ligand>
</feature>
<feature type="binding site" evidence="7">
    <location>
        <position position="191"/>
    </location>
    <ligand>
        <name>L-glutamate</name>
        <dbReference type="ChEBI" id="CHEBI:29985"/>
    </ligand>
</feature>
<evidence type="ECO:0000256" key="7">
    <source>
        <dbReference type="HAMAP-Rule" id="MF_01428"/>
    </source>
</evidence>
<feature type="domain" description="Glutamyl/glutaminyl-tRNA synthetase class Ib catalytic" evidence="9">
    <location>
        <begin position="28"/>
        <end position="126"/>
    </location>
</feature>
<dbReference type="InterPro" id="IPR000924">
    <property type="entry name" value="Glu/Gln-tRNA-synth"/>
</dbReference>
<keyword evidence="2 7" id="KW-0479">Metal-binding</keyword>
<dbReference type="Pfam" id="PF00749">
    <property type="entry name" value="tRNA-synt_1c"/>
    <property type="match status" value="2"/>
</dbReference>
<feature type="domain" description="Glutamyl/glutaminyl-tRNA synthetase class Ib catalytic" evidence="9">
    <location>
        <begin position="149"/>
        <end position="256"/>
    </location>
</feature>
<evidence type="ECO:0000256" key="4">
    <source>
        <dbReference type="ARBA" id="ARBA00022833"/>
    </source>
</evidence>
<organism evidence="10 11">
    <name type="scientific">Shewanella ulleungensis</name>
    <dbReference type="NCBI Taxonomy" id="2282699"/>
    <lineage>
        <taxon>Bacteria</taxon>
        <taxon>Pseudomonadati</taxon>
        <taxon>Pseudomonadota</taxon>
        <taxon>Gammaproteobacteria</taxon>
        <taxon>Alteromonadales</taxon>
        <taxon>Shewanellaceae</taxon>
        <taxon>Shewanella</taxon>
    </lineage>
</organism>
<dbReference type="SUPFAM" id="SSF52374">
    <property type="entry name" value="Nucleotidylyl transferase"/>
    <property type="match status" value="1"/>
</dbReference>
<sequence>MPLQVGVVYVNLATKKFTAMSTIQYIGRFAPSPSGPLHFGSLIAALGSYLRAHSQQGQWLVRIEDIDPPREVAGASDDILRTLDAYGLHWHGTALYQHQRYDAYQHQIEQLISHDQAYFCQCTRKIIQASGGLYDGRCGQCQPRLSQGAIRIRNQARVDIFTDLVQGEIVVDSHFAAEDFIIKRSDGLYAYQLAVVLDDAYQGITEVVRGCDLLEASCRQISLFLQLGLNTPNWLHLPLACAEKGFKLSKQNHAPAIDTQHPQASINAALAFLGQPSVDIDSVDVMLQQAVAQFCLDRIPKHKEIVLAATNRAT</sequence>
<dbReference type="NCBIfam" id="NF004314">
    <property type="entry name" value="PRK05710.1-3"/>
    <property type="match status" value="1"/>
</dbReference>
<evidence type="ECO:0000256" key="8">
    <source>
        <dbReference type="RuleBase" id="RU363037"/>
    </source>
</evidence>
<comment type="caution">
    <text evidence="10">The sequence shown here is derived from an EMBL/GenBank/DDBJ whole genome shotgun (WGS) entry which is preliminary data.</text>
</comment>
<dbReference type="PANTHER" id="PTHR43311">
    <property type="entry name" value="GLUTAMATE--TRNA LIGASE"/>
    <property type="match status" value="1"/>
</dbReference>
<evidence type="ECO:0000256" key="2">
    <source>
        <dbReference type="ARBA" id="ARBA00022723"/>
    </source>
</evidence>
<keyword evidence="6 7" id="KW-0030">Aminoacyl-tRNA synthetase</keyword>
<name>A0ABQ2QES2_9GAMM</name>
<dbReference type="PANTHER" id="PTHR43311:SF1">
    <property type="entry name" value="GLUTAMYL-Q TRNA(ASP) SYNTHETASE"/>
    <property type="match status" value="1"/>
</dbReference>
<feature type="binding site" evidence="7">
    <location>
        <position position="64"/>
    </location>
    <ligand>
        <name>L-glutamate</name>
        <dbReference type="ChEBI" id="CHEBI:29985"/>
    </ligand>
</feature>
<evidence type="ECO:0000259" key="9">
    <source>
        <dbReference type="Pfam" id="PF00749"/>
    </source>
</evidence>
<dbReference type="EMBL" id="BMQW01000002">
    <property type="protein sequence ID" value="GGP78524.1"/>
    <property type="molecule type" value="Genomic_DNA"/>
</dbReference>
<evidence type="ECO:0000256" key="6">
    <source>
        <dbReference type="ARBA" id="ARBA00023146"/>
    </source>
</evidence>
<feature type="binding site" evidence="7">
    <location>
        <position position="209"/>
    </location>
    <ligand>
        <name>L-glutamate</name>
        <dbReference type="ChEBI" id="CHEBI:29985"/>
    </ligand>
</feature>
<gene>
    <name evidence="7 10" type="primary">gluQ</name>
    <name evidence="10" type="ORF">GCM10009410_08440</name>
</gene>
<dbReference type="InterPro" id="IPR022380">
    <property type="entry name" value="Glu-Q_tRNA(Asp)_Synthase"/>
</dbReference>
<protein>
    <recommendedName>
        <fullName evidence="7">Glutamyl-Q tRNA(Asp) synthetase</fullName>
        <shortName evidence="7">Glu-Q-RSs</shortName>
        <ecNumber evidence="7">6.1.1.-</ecNumber>
    </recommendedName>
</protein>
<evidence type="ECO:0000313" key="10">
    <source>
        <dbReference type="EMBL" id="GGP78524.1"/>
    </source>
</evidence>
<reference evidence="11" key="1">
    <citation type="journal article" date="2019" name="Int. J. Syst. Evol. Microbiol.">
        <title>The Global Catalogue of Microorganisms (GCM) 10K type strain sequencing project: providing services to taxonomists for standard genome sequencing and annotation.</title>
        <authorList>
            <consortium name="The Broad Institute Genomics Platform"/>
            <consortium name="The Broad Institute Genome Sequencing Center for Infectious Disease"/>
            <person name="Wu L."/>
            <person name="Ma J."/>
        </authorList>
    </citation>
    <scope>NUCLEOTIDE SEQUENCE [LARGE SCALE GENOMIC DNA]</scope>
    <source>
        <strain evidence="11">JCM 32305</strain>
    </source>
</reference>
<proteinExistence type="inferred from homology"/>
<evidence type="ECO:0000256" key="3">
    <source>
        <dbReference type="ARBA" id="ARBA00022741"/>
    </source>
</evidence>
<feature type="binding site" evidence="7">
    <location>
        <position position="138"/>
    </location>
    <ligand>
        <name>Zn(2+)</name>
        <dbReference type="ChEBI" id="CHEBI:29105"/>
    </ligand>
</feature>
<dbReference type="PRINTS" id="PR00987">
    <property type="entry name" value="TRNASYNTHGLU"/>
</dbReference>
<dbReference type="Gene3D" id="3.40.50.620">
    <property type="entry name" value="HUPs"/>
    <property type="match status" value="1"/>
</dbReference>